<dbReference type="AlphaFoldDB" id="A0A1F8DSD5"/>
<organism evidence="2 3">
    <name type="scientific">Candidatus Wolfebacteria bacterium RIFCSPHIGHO2_01_FULL_48_22</name>
    <dbReference type="NCBI Taxonomy" id="1802555"/>
    <lineage>
        <taxon>Bacteria</taxon>
        <taxon>Candidatus Wolfeibacteriota</taxon>
    </lineage>
</organism>
<evidence type="ECO:0000256" key="1">
    <source>
        <dbReference type="SAM" id="Phobius"/>
    </source>
</evidence>
<proteinExistence type="predicted"/>
<reference evidence="2 3" key="1">
    <citation type="journal article" date="2016" name="Nat. Commun.">
        <title>Thousands of microbial genomes shed light on interconnected biogeochemical processes in an aquifer system.</title>
        <authorList>
            <person name="Anantharaman K."/>
            <person name="Brown C.T."/>
            <person name="Hug L.A."/>
            <person name="Sharon I."/>
            <person name="Castelle C.J."/>
            <person name="Probst A.J."/>
            <person name="Thomas B.C."/>
            <person name="Singh A."/>
            <person name="Wilkins M.J."/>
            <person name="Karaoz U."/>
            <person name="Brodie E.L."/>
            <person name="Williams K.H."/>
            <person name="Hubbard S.S."/>
            <person name="Banfield J.F."/>
        </authorList>
    </citation>
    <scope>NUCLEOTIDE SEQUENCE [LARGE SCALE GENOMIC DNA]</scope>
</reference>
<keyword evidence="1" id="KW-0472">Membrane</keyword>
<keyword evidence="1" id="KW-0812">Transmembrane</keyword>
<protein>
    <submittedName>
        <fullName evidence="2">Uncharacterized protein</fullName>
    </submittedName>
</protein>
<dbReference type="EMBL" id="MGIP01000010">
    <property type="protein sequence ID" value="OGM91504.1"/>
    <property type="molecule type" value="Genomic_DNA"/>
</dbReference>
<comment type="caution">
    <text evidence="2">The sequence shown here is derived from an EMBL/GenBank/DDBJ whole genome shotgun (WGS) entry which is preliminary data.</text>
</comment>
<evidence type="ECO:0000313" key="3">
    <source>
        <dbReference type="Proteomes" id="UP000177029"/>
    </source>
</evidence>
<keyword evidence="1" id="KW-1133">Transmembrane helix</keyword>
<name>A0A1F8DSD5_9BACT</name>
<dbReference type="STRING" id="1802555.A2755_00130"/>
<sequence length="95" mass="10675">MAPVHYVPESPDNQAVRDLRDEVKKLNETTKKANARTERFSLILVLVALLQFLVAWFQLIASVGEMKNQWLGIAILVGAGTLLVWTVRSVEKKAE</sequence>
<dbReference type="Proteomes" id="UP000177029">
    <property type="component" value="Unassembled WGS sequence"/>
</dbReference>
<accession>A0A1F8DSD5</accession>
<feature type="transmembrane region" description="Helical" evidence="1">
    <location>
        <begin position="69"/>
        <end position="87"/>
    </location>
</feature>
<gene>
    <name evidence="2" type="ORF">A2755_00130</name>
</gene>
<feature type="transmembrane region" description="Helical" evidence="1">
    <location>
        <begin position="40"/>
        <end position="63"/>
    </location>
</feature>
<evidence type="ECO:0000313" key="2">
    <source>
        <dbReference type="EMBL" id="OGM91504.1"/>
    </source>
</evidence>